<dbReference type="Proteomes" id="UP001530293">
    <property type="component" value="Unassembled WGS sequence"/>
</dbReference>
<comment type="caution">
    <text evidence="1">The sequence shown here is derived from an EMBL/GenBank/DDBJ whole genome shotgun (WGS) entry which is preliminary data.</text>
</comment>
<proteinExistence type="predicted"/>
<gene>
    <name evidence="1" type="ORF">ACHAWU_005275</name>
</gene>
<organism evidence="1 2">
    <name type="scientific">Discostella pseudostelligera</name>
    <dbReference type="NCBI Taxonomy" id="259834"/>
    <lineage>
        <taxon>Eukaryota</taxon>
        <taxon>Sar</taxon>
        <taxon>Stramenopiles</taxon>
        <taxon>Ochrophyta</taxon>
        <taxon>Bacillariophyta</taxon>
        <taxon>Coscinodiscophyceae</taxon>
        <taxon>Thalassiosirophycidae</taxon>
        <taxon>Stephanodiscales</taxon>
        <taxon>Stephanodiscaceae</taxon>
        <taxon>Discostella</taxon>
    </lineage>
</organism>
<reference evidence="1 2" key="1">
    <citation type="submission" date="2024-10" db="EMBL/GenBank/DDBJ databases">
        <title>Updated reference genomes for cyclostephanoid diatoms.</title>
        <authorList>
            <person name="Roberts W.R."/>
            <person name="Alverson A.J."/>
        </authorList>
    </citation>
    <scope>NUCLEOTIDE SEQUENCE [LARGE SCALE GENOMIC DNA]</scope>
    <source>
        <strain evidence="1 2">AJA232-27</strain>
    </source>
</reference>
<sequence>MSCVELTTDGTNESIIDEYKECFKVEISVLARSQRNERREEPCTNRNGSSWGGRHRRLTPLNYEQLFVEMIKTIG</sequence>
<accession>A0ABD3M3X3</accession>
<dbReference type="AlphaFoldDB" id="A0ABD3M3X3"/>
<evidence type="ECO:0000313" key="2">
    <source>
        <dbReference type="Proteomes" id="UP001530293"/>
    </source>
</evidence>
<keyword evidence="2" id="KW-1185">Reference proteome</keyword>
<name>A0ABD3M3X3_9STRA</name>
<evidence type="ECO:0000313" key="1">
    <source>
        <dbReference type="EMBL" id="KAL3758689.1"/>
    </source>
</evidence>
<dbReference type="EMBL" id="JALLBG020000227">
    <property type="protein sequence ID" value="KAL3758689.1"/>
    <property type="molecule type" value="Genomic_DNA"/>
</dbReference>
<evidence type="ECO:0008006" key="3">
    <source>
        <dbReference type="Google" id="ProtNLM"/>
    </source>
</evidence>
<protein>
    <recommendedName>
        <fullName evidence="3">LAGLIDADG homing endonuclease</fullName>
    </recommendedName>
</protein>